<feature type="compositionally biased region" description="Low complexity" evidence="1">
    <location>
        <begin position="90"/>
        <end position="100"/>
    </location>
</feature>
<dbReference type="AlphaFoldDB" id="A0AAE1KP36"/>
<sequence>MLRASPEEPALRRTQCLYVRTQQRYVPPACHDHSGHLQQHVTPSCDIHAITTNATNDTNATSSIKKMCHHVPTQPLDAHTTNEATPPSPASHLLPSHHAPTPASLRHTHATNVPTTPNLHAPSQRKATHYSLRHMHAINPMTTLDPRRHHAPFQCPPTPLNDAHAPPNMPRYTTRMPLATPHFTNDHITPYLHATRPPLPHYATRMPLALHRSTAHYTTSCLLTTCLNPPRYATQTLLATRHDTVHHTSSRLPITSIHLLRQATQIPLATPGFPGHVPNMPSTPPRPTHHHIGLPLHNTPLWTFRHSARTTPMPPLLPQQFPATTRMPPHPPMGGGPGIG</sequence>
<organism evidence="2 3">
    <name type="scientific">Petrolisthes cinctipes</name>
    <name type="common">Flat porcelain crab</name>
    <dbReference type="NCBI Taxonomy" id="88211"/>
    <lineage>
        <taxon>Eukaryota</taxon>
        <taxon>Metazoa</taxon>
        <taxon>Ecdysozoa</taxon>
        <taxon>Arthropoda</taxon>
        <taxon>Crustacea</taxon>
        <taxon>Multicrustacea</taxon>
        <taxon>Malacostraca</taxon>
        <taxon>Eumalacostraca</taxon>
        <taxon>Eucarida</taxon>
        <taxon>Decapoda</taxon>
        <taxon>Pleocyemata</taxon>
        <taxon>Anomura</taxon>
        <taxon>Galatheoidea</taxon>
        <taxon>Porcellanidae</taxon>
        <taxon>Petrolisthes</taxon>
    </lineage>
</organism>
<proteinExistence type="predicted"/>
<reference evidence="2" key="1">
    <citation type="submission" date="2023-10" db="EMBL/GenBank/DDBJ databases">
        <title>Genome assemblies of two species of porcelain crab, Petrolisthes cinctipes and Petrolisthes manimaculis (Anomura: Porcellanidae).</title>
        <authorList>
            <person name="Angst P."/>
        </authorList>
    </citation>
    <scope>NUCLEOTIDE SEQUENCE</scope>
    <source>
        <strain evidence="2">PB745_01</strain>
        <tissue evidence="2">Gill</tissue>
    </source>
</reference>
<name>A0AAE1KP36_PETCI</name>
<comment type="caution">
    <text evidence="2">The sequence shown here is derived from an EMBL/GenBank/DDBJ whole genome shotgun (WGS) entry which is preliminary data.</text>
</comment>
<keyword evidence="3" id="KW-1185">Reference proteome</keyword>
<accession>A0AAE1KP36</accession>
<dbReference type="EMBL" id="JAWQEG010001267">
    <property type="protein sequence ID" value="KAK3880986.1"/>
    <property type="molecule type" value="Genomic_DNA"/>
</dbReference>
<feature type="region of interest" description="Disordered" evidence="1">
    <location>
        <begin position="79"/>
        <end position="123"/>
    </location>
</feature>
<evidence type="ECO:0000313" key="3">
    <source>
        <dbReference type="Proteomes" id="UP001286313"/>
    </source>
</evidence>
<protein>
    <submittedName>
        <fullName evidence="2">Uncharacterized protein</fullName>
    </submittedName>
</protein>
<evidence type="ECO:0000313" key="2">
    <source>
        <dbReference type="EMBL" id="KAK3880986.1"/>
    </source>
</evidence>
<evidence type="ECO:0000256" key="1">
    <source>
        <dbReference type="SAM" id="MobiDB-lite"/>
    </source>
</evidence>
<dbReference type="Proteomes" id="UP001286313">
    <property type="component" value="Unassembled WGS sequence"/>
</dbReference>
<gene>
    <name evidence="2" type="ORF">Pcinc_014535</name>
</gene>